<dbReference type="SUPFAM" id="SSF56112">
    <property type="entry name" value="Protein kinase-like (PK-like)"/>
    <property type="match status" value="1"/>
</dbReference>
<keyword evidence="9" id="KW-0418">Kinase</keyword>
<feature type="domain" description="Apple" evidence="20">
    <location>
        <begin position="342"/>
        <end position="427"/>
    </location>
</feature>
<comment type="similarity">
    <text evidence="3">Belongs to the SLC29A/ENT transporter (TC 2.A.57) family.</text>
</comment>
<keyword evidence="13" id="KW-1015">Disulfide bond</keyword>
<evidence type="ECO:0000256" key="8">
    <source>
        <dbReference type="ARBA" id="ARBA00022741"/>
    </source>
</evidence>
<dbReference type="FunFam" id="1.10.510.10:FF:000227">
    <property type="entry name" value="Serine/threonine-protein kinase"/>
    <property type="match status" value="1"/>
</dbReference>
<evidence type="ECO:0000256" key="5">
    <source>
        <dbReference type="ARBA" id="ARBA00022679"/>
    </source>
</evidence>
<evidence type="ECO:0000259" key="20">
    <source>
        <dbReference type="PROSITE" id="PS50948"/>
    </source>
</evidence>
<dbReference type="GO" id="GO:0005524">
    <property type="term" value="F:ATP binding"/>
    <property type="evidence" value="ECO:0007669"/>
    <property type="project" value="UniProtKB-UniRule"/>
</dbReference>
<dbReference type="GO" id="GO:0016020">
    <property type="term" value="C:membrane"/>
    <property type="evidence" value="ECO:0007669"/>
    <property type="project" value="UniProtKB-SubCell"/>
</dbReference>
<feature type="domain" description="Bulb-type lectin" evidence="19">
    <location>
        <begin position="27"/>
        <end position="149"/>
    </location>
</feature>
<feature type="transmembrane region" description="Helical" evidence="16">
    <location>
        <begin position="440"/>
        <end position="463"/>
    </location>
</feature>
<feature type="signal peptide" evidence="17">
    <location>
        <begin position="1"/>
        <end position="26"/>
    </location>
</feature>
<evidence type="ECO:0000256" key="10">
    <source>
        <dbReference type="ARBA" id="ARBA00022840"/>
    </source>
</evidence>
<keyword evidence="12 16" id="KW-0472">Membrane</keyword>
<dbReference type="PRINTS" id="PR01130">
    <property type="entry name" value="DERENTRNSPRT"/>
</dbReference>
<dbReference type="InterPro" id="IPR003609">
    <property type="entry name" value="Pan_app"/>
</dbReference>
<evidence type="ECO:0000256" key="4">
    <source>
        <dbReference type="ARBA" id="ARBA00022448"/>
    </source>
</evidence>
<dbReference type="Gene3D" id="2.90.10.10">
    <property type="entry name" value="Bulb-type lectin domain"/>
    <property type="match status" value="1"/>
</dbReference>
<dbReference type="CDD" id="cd01098">
    <property type="entry name" value="PAN_AP_plant"/>
    <property type="match status" value="1"/>
</dbReference>
<keyword evidence="7 17" id="KW-0732">Signal</keyword>
<feature type="transmembrane region" description="Helical" evidence="16">
    <location>
        <begin position="929"/>
        <end position="949"/>
    </location>
</feature>
<dbReference type="InterPro" id="IPR000858">
    <property type="entry name" value="S_locus_glycoprot_dom"/>
</dbReference>
<dbReference type="PANTHER" id="PTHR47974">
    <property type="entry name" value="OS07G0415500 PROTEIN"/>
    <property type="match status" value="1"/>
</dbReference>
<evidence type="ECO:0000256" key="17">
    <source>
        <dbReference type="SAM" id="SignalP"/>
    </source>
</evidence>
<proteinExistence type="inferred from homology"/>
<evidence type="ECO:0000256" key="3">
    <source>
        <dbReference type="ARBA" id="ARBA00007965"/>
    </source>
</evidence>
<feature type="binding site" evidence="14">
    <location>
        <position position="524"/>
    </location>
    <ligand>
        <name>ATP</name>
        <dbReference type="ChEBI" id="CHEBI:30616"/>
    </ligand>
</feature>
<feature type="transmembrane region" description="Helical" evidence="16">
    <location>
        <begin position="1171"/>
        <end position="1195"/>
    </location>
</feature>
<dbReference type="CDD" id="cd14066">
    <property type="entry name" value="STKc_IRAK"/>
    <property type="match status" value="1"/>
</dbReference>
<dbReference type="SUPFAM" id="SSF51110">
    <property type="entry name" value="alpha-D-mannose-specific plant lectins"/>
    <property type="match status" value="1"/>
</dbReference>
<dbReference type="SUPFAM" id="SSF57414">
    <property type="entry name" value="Hairpin loop containing domain-like"/>
    <property type="match status" value="1"/>
</dbReference>
<feature type="region of interest" description="Disordered" evidence="15">
    <location>
        <begin position="802"/>
        <end position="823"/>
    </location>
</feature>
<evidence type="ECO:0000313" key="21">
    <source>
        <dbReference type="EMBL" id="KAG6470466.1"/>
    </source>
</evidence>
<dbReference type="InterPro" id="IPR011009">
    <property type="entry name" value="Kinase-like_dom_sf"/>
</dbReference>
<keyword evidence="11 16" id="KW-1133">Transmembrane helix</keyword>
<feature type="transmembrane region" description="Helical" evidence="16">
    <location>
        <begin position="1083"/>
        <end position="1102"/>
    </location>
</feature>
<feature type="transmembrane region" description="Helical" evidence="16">
    <location>
        <begin position="1114"/>
        <end position="1133"/>
    </location>
</feature>
<keyword evidence="6 16" id="KW-0812">Transmembrane</keyword>
<keyword evidence="8 14" id="KW-0547">Nucleotide-binding</keyword>
<organism evidence="21 22">
    <name type="scientific">Zingiber officinale</name>
    <name type="common">Ginger</name>
    <name type="synonym">Amomum zingiber</name>
    <dbReference type="NCBI Taxonomy" id="94328"/>
    <lineage>
        <taxon>Eukaryota</taxon>
        <taxon>Viridiplantae</taxon>
        <taxon>Streptophyta</taxon>
        <taxon>Embryophyta</taxon>
        <taxon>Tracheophyta</taxon>
        <taxon>Spermatophyta</taxon>
        <taxon>Magnoliopsida</taxon>
        <taxon>Liliopsida</taxon>
        <taxon>Zingiberales</taxon>
        <taxon>Zingiberaceae</taxon>
        <taxon>Zingiber</taxon>
    </lineage>
</organism>
<reference evidence="21 22" key="1">
    <citation type="submission" date="2020-08" db="EMBL/GenBank/DDBJ databases">
        <title>Plant Genome Project.</title>
        <authorList>
            <person name="Zhang R.-G."/>
        </authorList>
    </citation>
    <scope>NUCLEOTIDE SEQUENCE [LARGE SCALE GENOMIC DNA]</scope>
    <source>
        <tissue evidence="21">Rhizome</tissue>
    </source>
</reference>
<dbReference type="InterPro" id="IPR001480">
    <property type="entry name" value="Bulb-type_lectin_dom"/>
</dbReference>
<keyword evidence="22" id="KW-1185">Reference proteome</keyword>
<evidence type="ECO:0000313" key="22">
    <source>
        <dbReference type="Proteomes" id="UP000734854"/>
    </source>
</evidence>
<comment type="subcellular location">
    <subcellularLocation>
        <location evidence="1">Membrane</location>
        <topology evidence="1">Multi-pass membrane protein</topology>
    </subcellularLocation>
    <subcellularLocation>
        <location evidence="2">Membrane</location>
        <topology evidence="2">Single-pass membrane protein</topology>
    </subcellularLocation>
</comment>
<dbReference type="GO" id="GO:0005337">
    <property type="term" value="F:nucleoside transmembrane transporter activity"/>
    <property type="evidence" value="ECO:0007669"/>
    <property type="project" value="InterPro"/>
</dbReference>
<dbReference type="SMART" id="SM00108">
    <property type="entry name" value="B_lectin"/>
    <property type="match status" value="1"/>
</dbReference>
<evidence type="ECO:0000256" key="6">
    <source>
        <dbReference type="ARBA" id="ARBA00022692"/>
    </source>
</evidence>
<keyword evidence="5" id="KW-0808">Transferase</keyword>
<dbReference type="PROSITE" id="PS50011">
    <property type="entry name" value="PROTEIN_KINASE_DOM"/>
    <property type="match status" value="1"/>
</dbReference>
<accession>A0A8J5CUS0</accession>
<dbReference type="Pfam" id="PF01453">
    <property type="entry name" value="B_lectin"/>
    <property type="match status" value="1"/>
</dbReference>
<keyword evidence="4" id="KW-0813">Transport</keyword>
<feature type="transmembrane region" description="Helical" evidence="16">
    <location>
        <begin position="1207"/>
        <end position="1230"/>
    </location>
</feature>
<dbReference type="InterPro" id="IPR002259">
    <property type="entry name" value="Eqnu_transpt"/>
</dbReference>
<evidence type="ECO:0000256" key="16">
    <source>
        <dbReference type="SAM" id="Phobius"/>
    </source>
</evidence>
<dbReference type="PROSITE" id="PS50927">
    <property type="entry name" value="BULB_LECTIN"/>
    <property type="match status" value="1"/>
</dbReference>
<dbReference type="PROSITE" id="PS00108">
    <property type="entry name" value="PROTEIN_KINASE_ST"/>
    <property type="match status" value="1"/>
</dbReference>
<evidence type="ECO:0000259" key="19">
    <source>
        <dbReference type="PROSITE" id="PS50927"/>
    </source>
</evidence>
<dbReference type="Pfam" id="PF00954">
    <property type="entry name" value="S_locus_glycop"/>
    <property type="match status" value="1"/>
</dbReference>
<feature type="transmembrane region" description="Helical" evidence="16">
    <location>
        <begin position="1145"/>
        <end position="1165"/>
    </location>
</feature>
<evidence type="ECO:0000256" key="1">
    <source>
        <dbReference type="ARBA" id="ARBA00004141"/>
    </source>
</evidence>
<dbReference type="CDD" id="cd00028">
    <property type="entry name" value="B_lectin"/>
    <property type="match status" value="1"/>
</dbReference>
<dbReference type="EMBL" id="JACMSC010000021">
    <property type="protein sequence ID" value="KAG6470466.1"/>
    <property type="molecule type" value="Genomic_DNA"/>
</dbReference>
<feature type="domain" description="Protein kinase" evidence="18">
    <location>
        <begin position="495"/>
        <end position="768"/>
    </location>
</feature>
<comment type="caution">
    <text evidence="21">The sequence shown here is derived from an EMBL/GenBank/DDBJ whole genome shotgun (WGS) entry which is preliminary data.</text>
</comment>
<dbReference type="InterPro" id="IPR000719">
    <property type="entry name" value="Prot_kinase_dom"/>
</dbReference>
<evidence type="ECO:0000259" key="18">
    <source>
        <dbReference type="PROSITE" id="PS50011"/>
    </source>
</evidence>
<sequence>MVSPTIGCVFPLLLPLFGLLLDLCSAADTISANRSLSGDQTITSSGGHFVLGFFKPGSTDRYYVGIWYGKDPKLTSVWVANRETPVADHSTSVLKIADDGNLVLLDSSGALIWSTATNTTSNSTVAVLLDSGNLQLRDASNSSMVVWQSIDYPTNTWLPGGRLGLNKITGMTQRLTSWKDSEDPAPGIFNLELDPNGTSQYFILWNSTNNYWSSGTWNGQIFSLVPEMTQNYIYDFQYVSNPTENYFTYSMKNPDIISRFVMDVSGQIKQFTWLDNSQSWILFWSQPRQQCQVYSLCGAFGSCNENGQTFCQCVRGFSARNQSDWDLGDQSGGCVRNTPLQCGDRANSSNSQRDKFFTMDNMRLPVNNQTLDGIGSDDDCQLACLNNCSCTAYSFAGGRCYVWHGELLNLQDQYSQSEASTLQLRLAASELPSPKSNKKIVIWTVVCAAVAVLVCLALIWFVVWRRRSSRLMRASKAVGGGLVPFRYSDLQRATKNFSHKLGGGGFGSVFKGTLPDSTPIAVKKLEGLQQGEKQFRTEVSTIGTIQHVNLVRLLGFCSEGTNKLLVYEFMQKGSLDTHLFKSTSTDLKWKTRYQIAVGTARGLAYLHEQCRDCIIHCDIKPENILLDDSFAPKLADFGLAKLMGRDFSRVLTTMRGTRGYLAPEWITGVPITSKADVYSYGMMLFEIVSGRRNLENTEEGNTAGFFPTLVASELMKENIGSLLDQRLGGDADLEELERACKLACWCIQDDESCRPTMGQVLQVLEGFLEVAMPPIPRSLRLLTETPENININFFYQTQNVSSSQSSQSKSGTSNSSQTRSNASNSSASVPIILGFGGHHFAPLKGCARVLYFCFEKTMKNLGTWEDKYHPTRVLTIVYQPFALITTAILTYHEAKVNTRLRNLTGYILFFLCSLCLIVLDVATSGKGGIGVYIGICVISAAFGLSDALVEGGIVGDLSMMSPEFLQSFLAGIAASGALTSALRLITKAAFENSQNGLRKGAIMFFAISTIFELLCVLLYAFVFPKLSIVKYFHSKAATEGSLTVAADLAVAGVQTSNDQGAAKDPEILERLSTKQLLVRNLDYEIDMVLIYVLTLSIFPGFLSEDTGSHSLGSWYALVLIAMFNVCDLAGRYVPLIESIKLTSRIGLMSAILSRFLFIPAFYFTAKYGDQGWMIMLTSLLGLTNGYLTVCVATEAPKGYKGPEQNALGNLLVLFLIAGVTLGVSLDWLWLIGKGW</sequence>
<dbReference type="Pfam" id="PF01733">
    <property type="entry name" value="Nucleoside_tran"/>
    <property type="match status" value="1"/>
</dbReference>
<dbReference type="Gene3D" id="3.30.200.20">
    <property type="entry name" value="Phosphorylase Kinase, domain 1"/>
    <property type="match status" value="1"/>
</dbReference>
<dbReference type="Proteomes" id="UP000734854">
    <property type="component" value="Unassembled WGS sequence"/>
</dbReference>
<dbReference type="SMART" id="SM00473">
    <property type="entry name" value="PAN_AP"/>
    <property type="match status" value="1"/>
</dbReference>
<evidence type="ECO:0000256" key="7">
    <source>
        <dbReference type="ARBA" id="ARBA00022729"/>
    </source>
</evidence>
<dbReference type="GO" id="GO:0048544">
    <property type="term" value="P:recognition of pollen"/>
    <property type="evidence" value="ECO:0007669"/>
    <property type="project" value="InterPro"/>
</dbReference>
<gene>
    <name evidence="21" type="ORF">ZIOFF_071539</name>
</gene>
<dbReference type="Pfam" id="PF08276">
    <property type="entry name" value="PAN_2"/>
    <property type="match status" value="1"/>
</dbReference>
<evidence type="ECO:0000256" key="13">
    <source>
        <dbReference type="ARBA" id="ARBA00023157"/>
    </source>
</evidence>
<dbReference type="GO" id="GO:0051707">
    <property type="term" value="P:response to other organism"/>
    <property type="evidence" value="ECO:0007669"/>
    <property type="project" value="UniProtKB-ARBA"/>
</dbReference>
<dbReference type="PANTHER" id="PTHR47974:SF19">
    <property type="entry name" value="RECEPTOR-LIKE SERINE_THREONINE-PROTEIN KINASE"/>
    <property type="match status" value="1"/>
</dbReference>
<evidence type="ECO:0000256" key="9">
    <source>
        <dbReference type="ARBA" id="ARBA00022777"/>
    </source>
</evidence>
<evidence type="ECO:0000256" key="2">
    <source>
        <dbReference type="ARBA" id="ARBA00004167"/>
    </source>
</evidence>
<feature type="transmembrane region" description="Helical" evidence="16">
    <location>
        <begin position="969"/>
        <end position="990"/>
    </location>
</feature>
<evidence type="ECO:0000256" key="11">
    <source>
        <dbReference type="ARBA" id="ARBA00022989"/>
    </source>
</evidence>
<dbReference type="FunFam" id="3.30.200.20:FF:000250">
    <property type="entry name" value="Serine/threonine-protein kinase"/>
    <property type="match status" value="1"/>
</dbReference>
<evidence type="ECO:0000256" key="15">
    <source>
        <dbReference type="SAM" id="MobiDB-lite"/>
    </source>
</evidence>
<dbReference type="PROSITE" id="PS50948">
    <property type="entry name" value="PAN"/>
    <property type="match status" value="1"/>
</dbReference>
<name>A0A8J5CUS0_ZINOF</name>
<dbReference type="PROSITE" id="PS00107">
    <property type="entry name" value="PROTEIN_KINASE_ATP"/>
    <property type="match status" value="1"/>
</dbReference>
<dbReference type="InterPro" id="IPR008271">
    <property type="entry name" value="Ser/Thr_kinase_AS"/>
</dbReference>
<dbReference type="Gene3D" id="1.10.510.10">
    <property type="entry name" value="Transferase(Phosphotransferase) domain 1"/>
    <property type="match status" value="1"/>
</dbReference>
<feature type="chain" id="PRO_5035209126" evidence="17">
    <location>
        <begin position="27"/>
        <end position="1235"/>
    </location>
</feature>
<feature type="transmembrane region" description="Helical" evidence="16">
    <location>
        <begin position="1002"/>
        <end position="1022"/>
    </location>
</feature>
<feature type="transmembrane region" description="Helical" evidence="16">
    <location>
        <begin position="903"/>
        <end position="923"/>
    </location>
</feature>
<dbReference type="SMART" id="SM00220">
    <property type="entry name" value="S_TKc"/>
    <property type="match status" value="1"/>
</dbReference>
<keyword evidence="10 14" id="KW-0067">ATP-binding</keyword>
<dbReference type="GO" id="GO:0004672">
    <property type="term" value="F:protein kinase activity"/>
    <property type="evidence" value="ECO:0007669"/>
    <property type="project" value="InterPro"/>
</dbReference>
<dbReference type="Pfam" id="PF00069">
    <property type="entry name" value="Pkinase"/>
    <property type="match status" value="1"/>
</dbReference>
<evidence type="ECO:0000256" key="12">
    <source>
        <dbReference type="ARBA" id="ARBA00023136"/>
    </source>
</evidence>
<dbReference type="InterPro" id="IPR017441">
    <property type="entry name" value="Protein_kinase_ATP_BS"/>
</dbReference>
<dbReference type="FunFam" id="2.90.10.10:FF:000002">
    <property type="entry name" value="Serine/threonine-protein kinase"/>
    <property type="match status" value="1"/>
</dbReference>
<protein>
    <submittedName>
        <fullName evidence="21">Uncharacterized protein</fullName>
    </submittedName>
</protein>
<dbReference type="AlphaFoldDB" id="A0A8J5CUS0"/>
<evidence type="ECO:0000256" key="14">
    <source>
        <dbReference type="PROSITE-ProRule" id="PRU10141"/>
    </source>
</evidence>
<dbReference type="InterPro" id="IPR036426">
    <property type="entry name" value="Bulb-type_lectin_dom_sf"/>
</dbReference>